<evidence type="ECO:0000313" key="3">
    <source>
        <dbReference type="Proteomes" id="UP000317199"/>
    </source>
</evidence>
<evidence type="ECO:0000313" key="2">
    <source>
        <dbReference type="EMBL" id="QDH71365.1"/>
    </source>
</evidence>
<accession>A0A514BVM0</accession>
<evidence type="ECO:0000256" key="1">
    <source>
        <dbReference type="SAM" id="MobiDB-lite"/>
    </source>
</evidence>
<organism evidence="2 3">
    <name type="scientific">Marilutibacter alkalisoli</name>
    <dbReference type="NCBI Taxonomy" id="2591633"/>
    <lineage>
        <taxon>Bacteria</taxon>
        <taxon>Pseudomonadati</taxon>
        <taxon>Pseudomonadota</taxon>
        <taxon>Gammaproteobacteria</taxon>
        <taxon>Lysobacterales</taxon>
        <taxon>Lysobacteraceae</taxon>
        <taxon>Marilutibacter</taxon>
    </lineage>
</organism>
<feature type="region of interest" description="Disordered" evidence="1">
    <location>
        <begin position="377"/>
        <end position="439"/>
    </location>
</feature>
<sequence length="439" mass="49689">MPGLTQKDLEILRHYAGKDNRELYWNYLAQLPDSDGYGLLALGVVRNDNAPGQVANAHAQAFARRNGVELDERGWEQFGIDLMKRDFAMRQFHFKDDPTRALNLKGEDVKDVHDDSFRNANIDPDAWTPRRLMDMAEDKGGPPAMEHVWSNMLDNRRLGLDRAWFTSAEVWKHTDLRSLDSVKASVEYMGDMTVARMAATQNLANTDPDTIGIRDFHYRYDRNRNAWSEVQELHDPGSYPHTVTRTVTDPDRLRQLSDTRELRLEREEKRQQFHPDDPYREIARSPQTLAGNEQPSHHEIERLAMRPASGGQTAPAQFSDPSHPDHALHLNVRQALYSQLPDGAVVSEDRLAQFTLAAKEARIRPDEMLDVRFNESSATLQGHHPAHGARVDLAAPPPTAQDSARQAAELDQQRQEQAQQRQLAAQQQTQAGPALSLGG</sequence>
<dbReference type="AlphaFoldDB" id="A0A514BVM0"/>
<name>A0A514BVM0_9GAMM</name>
<dbReference type="EMBL" id="CP041242">
    <property type="protein sequence ID" value="QDH71365.1"/>
    <property type="molecule type" value="Genomic_DNA"/>
</dbReference>
<keyword evidence="3" id="KW-1185">Reference proteome</keyword>
<reference evidence="2 3" key="1">
    <citation type="submission" date="2019-06" db="EMBL/GenBank/DDBJ databases">
        <title>Lysobacter alkalisoli sp. nov. isolated from saline-alkali soil.</title>
        <authorList>
            <person name="Sun J.-Q."/>
            <person name="Xu L."/>
        </authorList>
    </citation>
    <scope>NUCLEOTIDE SEQUENCE [LARGE SCALE GENOMIC DNA]</scope>
    <source>
        <strain evidence="2 3">SJ-36</strain>
    </source>
</reference>
<dbReference type="OrthoDB" id="5944365at2"/>
<evidence type="ECO:0008006" key="4">
    <source>
        <dbReference type="Google" id="ProtNLM"/>
    </source>
</evidence>
<proteinExistence type="predicted"/>
<protein>
    <recommendedName>
        <fullName evidence="4">Hemolysin</fullName>
    </recommendedName>
</protein>
<feature type="compositionally biased region" description="Low complexity" evidence="1">
    <location>
        <begin position="404"/>
        <end position="431"/>
    </location>
</feature>
<dbReference type="Proteomes" id="UP000317199">
    <property type="component" value="Chromosome"/>
</dbReference>
<gene>
    <name evidence="2" type="ORF">FKV23_15655</name>
</gene>
<dbReference type="KEGG" id="lyj:FKV23_15655"/>
<dbReference type="RefSeq" id="WP_141624697.1">
    <property type="nucleotide sequence ID" value="NZ_CP041242.1"/>
</dbReference>